<dbReference type="RefSeq" id="WP_289320908.1">
    <property type="nucleotide sequence ID" value="NZ_JAUCEY010000008.1"/>
</dbReference>
<reference evidence="2" key="1">
    <citation type="submission" date="2023-06" db="EMBL/GenBank/DDBJ databases">
        <title>Comparative genomics of Bacillaceae isolates and their secondary metabolite potential.</title>
        <authorList>
            <person name="Song L."/>
            <person name="Nielsen L.J."/>
            <person name="Mohite O."/>
            <person name="Xu X."/>
            <person name="Weber T."/>
            <person name="Kovacs A.T."/>
        </authorList>
    </citation>
    <scope>NUCLEOTIDE SEQUENCE</scope>
    <source>
        <strain evidence="2">D8_B_37</strain>
    </source>
</reference>
<evidence type="ECO:0000256" key="1">
    <source>
        <dbReference type="SAM" id="Phobius"/>
    </source>
</evidence>
<feature type="transmembrane region" description="Helical" evidence="1">
    <location>
        <begin position="7"/>
        <end position="26"/>
    </location>
</feature>
<keyword evidence="1" id="KW-1133">Transmembrane helix</keyword>
<protein>
    <recommendedName>
        <fullName evidence="4">DUF4652 domain-containing protein</fullName>
    </recommendedName>
</protein>
<gene>
    <name evidence="2" type="ORF">QUF89_23385</name>
</gene>
<evidence type="ECO:0000313" key="3">
    <source>
        <dbReference type="Proteomes" id="UP001234602"/>
    </source>
</evidence>
<dbReference type="AlphaFoldDB" id="A0AAW7IUH1"/>
<dbReference type="EMBL" id="JAUCEY010000008">
    <property type="protein sequence ID" value="MDM5455061.1"/>
    <property type="molecule type" value="Genomic_DNA"/>
</dbReference>
<evidence type="ECO:0008006" key="4">
    <source>
        <dbReference type="Google" id="ProtNLM"/>
    </source>
</evidence>
<sequence>MTKKTKMIVFITAVISIGGILLFVRFPKEPEPFISDRQVIERINSTFSEAQPRVIQDQIFLDNTHVFVPFINVDNGYGMSFWVWKGNKWRVASVENSGQPQVWNGEEKSLIMWNIDPKDDISEIRVFMKKDRGFMVSDGIATYQPGIEMMHSIVLNGKTYGVGRYPDNWRELMDQYVKLQVEDRQSDFPEFNKLMQLAINFYDKDGNETFPEHSFNGNGYMTGDNFVDVPFLVQADELEGAY</sequence>
<proteinExistence type="predicted"/>
<name>A0AAW7IUH1_9BACI</name>
<accession>A0AAW7IUH1</accession>
<evidence type="ECO:0000313" key="2">
    <source>
        <dbReference type="EMBL" id="MDM5455061.1"/>
    </source>
</evidence>
<comment type="caution">
    <text evidence="2">The sequence shown here is derived from an EMBL/GenBank/DDBJ whole genome shotgun (WGS) entry which is preliminary data.</text>
</comment>
<dbReference type="Proteomes" id="UP001234602">
    <property type="component" value="Unassembled WGS sequence"/>
</dbReference>
<organism evidence="2 3">
    <name type="scientific">Peribacillus simplex</name>
    <dbReference type="NCBI Taxonomy" id="1478"/>
    <lineage>
        <taxon>Bacteria</taxon>
        <taxon>Bacillati</taxon>
        <taxon>Bacillota</taxon>
        <taxon>Bacilli</taxon>
        <taxon>Bacillales</taxon>
        <taxon>Bacillaceae</taxon>
        <taxon>Peribacillus</taxon>
    </lineage>
</organism>
<keyword evidence="1" id="KW-0472">Membrane</keyword>
<keyword evidence="1" id="KW-0812">Transmembrane</keyword>